<dbReference type="STRING" id="10181.G5C262"/>
<dbReference type="eggNOG" id="ENOG502SSQN">
    <property type="taxonomic scope" value="Eukaryota"/>
</dbReference>
<accession>G5C262</accession>
<dbReference type="InParanoid" id="G5C262"/>
<proteinExistence type="inferred from homology"/>
<dbReference type="InterPro" id="IPR057742">
    <property type="entry name" value="Speedy_E"/>
</dbReference>
<dbReference type="EMBL" id="JH172958">
    <property type="protein sequence ID" value="EHB15623.1"/>
    <property type="molecule type" value="Genomic_DNA"/>
</dbReference>
<dbReference type="InterPro" id="IPR020984">
    <property type="entry name" value="Speedy"/>
</dbReference>
<evidence type="ECO:0000313" key="3">
    <source>
        <dbReference type="Proteomes" id="UP000006813"/>
    </source>
</evidence>
<dbReference type="AlphaFoldDB" id="G5C262"/>
<dbReference type="GO" id="GO:0019901">
    <property type="term" value="F:protein kinase binding"/>
    <property type="evidence" value="ECO:0007669"/>
    <property type="project" value="InterPro"/>
</dbReference>
<evidence type="ECO:0000256" key="1">
    <source>
        <dbReference type="ARBA" id="ARBA00010932"/>
    </source>
</evidence>
<dbReference type="FunCoup" id="G5C262">
    <property type="interactions" value="110"/>
</dbReference>
<dbReference type="PANTHER" id="PTHR31156">
    <property type="entry name" value="WBSCR19-LIKE PROTEIN"/>
    <property type="match status" value="1"/>
</dbReference>
<organism evidence="2 3">
    <name type="scientific">Heterocephalus glaber</name>
    <name type="common">Naked mole rat</name>
    <dbReference type="NCBI Taxonomy" id="10181"/>
    <lineage>
        <taxon>Eukaryota</taxon>
        <taxon>Metazoa</taxon>
        <taxon>Chordata</taxon>
        <taxon>Craniata</taxon>
        <taxon>Vertebrata</taxon>
        <taxon>Euteleostomi</taxon>
        <taxon>Mammalia</taxon>
        <taxon>Eutheria</taxon>
        <taxon>Euarchontoglires</taxon>
        <taxon>Glires</taxon>
        <taxon>Rodentia</taxon>
        <taxon>Hystricomorpha</taxon>
        <taxon>Bathyergidae</taxon>
        <taxon>Heterocephalus</taxon>
    </lineage>
</organism>
<dbReference type="Proteomes" id="UP000006813">
    <property type="component" value="Unassembled WGS sequence"/>
</dbReference>
<reference evidence="2 3" key="1">
    <citation type="journal article" date="2011" name="Nature">
        <title>Genome sequencing reveals insights into physiology and longevity of the naked mole rat.</title>
        <authorList>
            <person name="Kim E.B."/>
            <person name="Fang X."/>
            <person name="Fushan A.A."/>
            <person name="Huang Z."/>
            <person name="Lobanov A.V."/>
            <person name="Han L."/>
            <person name="Marino S.M."/>
            <person name="Sun X."/>
            <person name="Turanov A.A."/>
            <person name="Yang P."/>
            <person name="Yim S.H."/>
            <person name="Zhao X."/>
            <person name="Kasaikina M.V."/>
            <person name="Stoletzki N."/>
            <person name="Peng C."/>
            <person name="Polak P."/>
            <person name="Xiong Z."/>
            <person name="Kiezun A."/>
            <person name="Zhu Y."/>
            <person name="Chen Y."/>
            <person name="Kryukov G.V."/>
            <person name="Zhang Q."/>
            <person name="Peshkin L."/>
            <person name="Yang L."/>
            <person name="Bronson R.T."/>
            <person name="Buffenstein R."/>
            <person name="Wang B."/>
            <person name="Han C."/>
            <person name="Li Q."/>
            <person name="Chen L."/>
            <person name="Zhao W."/>
            <person name="Sunyaev S.R."/>
            <person name="Park T.J."/>
            <person name="Zhang G."/>
            <person name="Wang J."/>
            <person name="Gladyshev V.N."/>
        </authorList>
    </citation>
    <scope>NUCLEOTIDE SEQUENCE [LARGE SCALE GENOMIC DNA]</scope>
</reference>
<comment type="similarity">
    <text evidence="1">Belongs to the Speedy/Ringo family.</text>
</comment>
<protein>
    <submittedName>
        <fullName evidence="2">Speedy protein B</fullName>
    </submittedName>
</protein>
<evidence type="ECO:0000313" key="2">
    <source>
        <dbReference type="EMBL" id="EHB15623.1"/>
    </source>
</evidence>
<name>G5C262_HETGA</name>
<gene>
    <name evidence="2" type="ORF">GW7_21062</name>
</gene>
<sequence>MRLPPQKRWRKYLCLLEKEQQVPVQRLGPVALTHTGVVEKPCCLKRKTKRRHLSSVLPEHHEAFTKLLEDPVIQGFLAWDINLKASDKNLLATVITYFTQASLFPWQFQRIYFFLALYLANDMEEEDDREPKLHMFFFLYGMNFNKIPQFQKLRYQFIRCMDWNLRVTREKCEEIQAYNPTLWVWG</sequence>
<dbReference type="Pfam" id="PF11357">
    <property type="entry name" value="Spy1"/>
    <property type="match status" value="1"/>
</dbReference>